<accession>A0ABW7CAR2</accession>
<comment type="caution">
    <text evidence="3">The sequence shown here is derived from an EMBL/GenBank/DDBJ whole genome shotgun (WGS) entry which is preliminary data.</text>
</comment>
<comment type="function">
    <text evidence="2">Functions as a ribosomal silencing factor. Interacts with ribosomal protein uL14 (rplN), blocking formation of intersubunit bridge B8. Prevents association of the 30S and 50S ribosomal subunits and the formation of functional ribosomes, thus repressing translation.</text>
</comment>
<dbReference type="Gene3D" id="3.30.460.10">
    <property type="entry name" value="Beta Polymerase, domain 2"/>
    <property type="match status" value="1"/>
</dbReference>
<keyword evidence="2" id="KW-0810">Translation regulation</keyword>
<name>A0ABW7CAR2_9CYAN</name>
<dbReference type="EMBL" id="JAZAQF010000059">
    <property type="protein sequence ID" value="MFG3817958.1"/>
    <property type="molecule type" value="Genomic_DNA"/>
</dbReference>
<evidence type="ECO:0000256" key="2">
    <source>
        <dbReference type="HAMAP-Rule" id="MF_01477"/>
    </source>
</evidence>
<dbReference type="PANTHER" id="PTHR21043">
    <property type="entry name" value="IOJAP SUPERFAMILY ORTHOLOG"/>
    <property type="match status" value="1"/>
</dbReference>
<dbReference type="InterPro" id="IPR043519">
    <property type="entry name" value="NT_sf"/>
</dbReference>
<keyword evidence="4" id="KW-1185">Reference proteome</keyword>
<evidence type="ECO:0000256" key="1">
    <source>
        <dbReference type="ARBA" id="ARBA00010574"/>
    </source>
</evidence>
<keyword evidence="2" id="KW-0963">Cytoplasm</keyword>
<evidence type="ECO:0000313" key="4">
    <source>
        <dbReference type="Proteomes" id="UP001604335"/>
    </source>
</evidence>
<dbReference type="InterPro" id="IPR004394">
    <property type="entry name" value="Iojap/RsfS/C7orf30"/>
</dbReference>
<dbReference type="PANTHER" id="PTHR21043:SF0">
    <property type="entry name" value="MITOCHONDRIAL ASSEMBLY OF RIBOSOMAL LARGE SUBUNIT PROTEIN 1"/>
    <property type="match status" value="1"/>
</dbReference>
<sequence length="199" mass="21840">MPLFGAIVLRHCVELTSPADRGDVILMSDPDLKLNAQELALLTAEGIEDEGDDETVVEFAPPVAKGAVYQLGRGSSYEVAIAAANAADDRKGEDIALLEVTEVSYLADYFLIVTGFSRAQIRAIADAIEMKLKTEFDRRPQNTAGYGDGGWVLHDYGDVVVHVMMPTEREYYNLEAFWGHSRRLEFRPLPATESSNTAG</sequence>
<comment type="subcellular location">
    <subcellularLocation>
        <location evidence="2">Cytoplasm</location>
    </subcellularLocation>
</comment>
<comment type="subunit">
    <text evidence="2">Interacts with ribosomal protein uL14 (rplN).</text>
</comment>
<organism evidence="3 4">
    <name type="scientific">Limnothrix redekei LRLZ20PSL1</name>
    <dbReference type="NCBI Taxonomy" id="3112953"/>
    <lineage>
        <taxon>Bacteria</taxon>
        <taxon>Bacillati</taxon>
        <taxon>Cyanobacteriota</taxon>
        <taxon>Cyanophyceae</taxon>
        <taxon>Pseudanabaenales</taxon>
        <taxon>Pseudanabaenaceae</taxon>
        <taxon>Limnothrix</taxon>
    </lineage>
</organism>
<dbReference type="HAMAP" id="MF_01477">
    <property type="entry name" value="Iojap_RsfS"/>
    <property type="match status" value="1"/>
</dbReference>
<dbReference type="Pfam" id="PF02410">
    <property type="entry name" value="RsfS"/>
    <property type="match status" value="1"/>
</dbReference>
<gene>
    <name evidence="2 3" type="primary">rsfS</name>
    <name evidence="3" type="ORF">VPK24_09950</name>
</gene>
<dbReference type="Proteomes" id="UP001604335">
    <property type="component" value="Unassembled WGS sequence"/>
</dbReference>
<evidence type="ECO:0000313" key="3">
    <source>
        <dbReference type="EMBL" id="MFG3817958.1"/>
    </source>
</evidence>
<protein>
    <recommendedName>
        <fullName evidence="2">Ribosomal silencing factor RsfS</fullName>
    </recommendedName>
</protein>
<keyword evidence="2" id="KW-0678">Repressor</keyword>
<proteinExistence type="inferred from homology"/>
<comment type="similarity">
    <text evidence="1 2">Belongs to the Iojap/RsfS family.</text>
</comment>
<dbReference type="SUPFAM" id="SSF81301">
    <property type="entry name" value="Nucleotidyltransferase"/>
    <property type="match status" value="1"/>
</dbReference>
<dbReference type="NCBIfam" id="TIGR00090">
    <property type="entry name" value="rsfS_iojap_ybeB"/>
    <property type="match status" value="1"/>
</dbReference>
<reference evidence="4" key="1">
    <citation type="journal article" date="2024" name="Algal Res.">
        <title>Biochemical, toxicological and genomic investigation of a high-biomass producing Limnothrix strain isolated from Italian shallow drinking water reservoir.</title>
        <authorList>
            <person name="Simonazzi M."/>
            <person name="Shishido T.K."/>
            <person name="Delbaje E."/>
            <person name="Wahlsten M."/>
            <person name="Fewer D.P."/>
            <person name="Sivonen K."/>
            <person name="Pezzolesi L."/>
            <person name="Pistocchi R."/>
        </authorList>
    </citation>
    <scope>NUCLEOTIDE SEQUENCE [LARGE SCALE GENOMIC DNA]</scope>
    <source>
        <strain evidence="4">LRLZ20PSL1</strain>
    </source>
</reference>